<evidence type="ECO:0000256" key="1">
    <source>
        <dbReference type="ARBA" id="ARBA00001946"/>
    </source>
</evidence>
<reference evidence="5 6" key="1">
    <citation type="journal article" date="2019" name="Int. J. Syst. Evol. Microbiol.">
        <title>The Global Catalogue of Microorganisms (GCM) 10K type strain sequencing project: providing services to taxonomists for standard genome sequencing and annotation.</title>
        <authorList>
            <consortium name="The Broad Institute Genomics Platform"/>
            <consortium name="The Broad Institute Genome Sequencing Center for Infectious Disease"/>
            <person name="Wu L."/>
            <person name="Ma J."/>
        </authorList>
    </citation>
    <scope>NUCLEOTIDE SEQUENCE [LARGE SCALE GENOMIC DNA]</scope>
    <source>
        <strain evidence="5 6">JCM 14559</strain>
    </source>
</reference>
<comment type="caution">
    <text evidence="5">The sequence shown here is derived from an EMBL/GenBank/DDBJ whole genome shotgun (WGS) entry which is preliminary data.</text>
</comment>
<dbReference type="InterPro" id="IPR000086">
    <property type="entry name" value="NUDIX_hydrolase_dom"/>
</dbReference>
<keyword evidence="6" id="KW-1185">Reference proteome</keyword>
<sequence>MPGRPVTSYVLCTDPGSRLLLVRGPGAGDWQLPGGAAGAGESPLDAVRRGVRRGLGLVFDLLLDDLLGVEWAQARRPGAPDGLVFLWSGPMLSSAETDRIVLRAGEWAEWRWAAPEEARRLLDPDVAARVRARPPWSGGADYRENRCAAALGGGDGDGAWWRAP</sequence>
<accession>A0ABN2WI06</accession>
<evidence type="ECO:0000256" key="2">
    <source>
        <dbReference type="ARBA" id="ARBA00022801"/>
    </source>
</evidence>
<dbReference type="Pfam" id="PF00293">
    <property type="entry name" value="NUDIX"/>
    <property type="match status" value="1"/>
</dbReference>
<evidence type="ECO:0000313" key="5">
    <source>
        <dbReference type="EMBL" id="GAA2092971.1"/>
    </source>
</evidence>
<dbReference type="RefSeq" id="WP_344551507.1">
    <property type="nucleotide sequence ID" value="NZ_BAAANS010000010.1"/>
</dbReference>
<dbReference type="PROSITE" id="PS51462">
    <property type="entry name" value="NUDIX"/>
    <property type="match status" value="1"/>
</dbReference>
<dbReference type="Proteomes" id="UP001500897">
    <property type="component" value="Unassembled WGS sequence"/>
</dbReference>
<comment type="cofactor">
    <cofactor evidence="1">
        <name>Mg(2+)</name>
        <dbReference type="ChEBI" id="CHEBI:18420"/>
    </cofactor>
</comment>
<dbReference type="InterPro" id="IPR015797">
    <property type="entry name" value="NUDIX_hydrolase-like_dom_sf"/>
</dbReference>
<evidence type="ECO:0000256" key="3">
    <source>
        <dbReference type="ARBA" id="ARBA00022842"/>
    </source>
</evidence>
<dbReference type="PANTHER" id="PTHR43046:SF12">
    <property type="entry name" value="GDP-MANNOSE MANNOSYL HYDROLASE"/>
    <property type="match status" value="1"/>
</dbReference>
<organism evidence="5 6">
    <name type="scientific">Kitasatospora saccharophila</name>
    <dbReference type="NCBI Taxonomy" id="407973"/>
    <lineage>
        <taxon>Bacteria</taxon>
        <taxon>Bacillati</taxon>
        <taxon>Actinomycetota</taxon>
        <taxon>Actinomycetes</taxon>
        <taxon>Kitasatosporales</taxon>
        <taxon>Streptomycetaceae</taxon>
        <taxon>Kitasatospora</taxon>
    </lineage>
</organism>
<feature type="domain" description="Nudix hydrolase" evidence="4">
    <location>
        <begin position="2"/>
        <end position="139"/>
    </location>
</feature>
<dbReference type="SUPFAM" id="SSF55811">
    <property type="entry name" value="Nudix"/>
    <property type="match status" value="1"/>
</dbReference>
<evidence type="ECO:0000313" key="6">
    <source>
        <dbReference type="Proteomes" id="UP001500897"/>
    </source>
</evidence>
<dbReference type="Gene3D" id="3.90.79.10">
    <property type="entry name" value="Nucleoside Triphosphate Pyrophosphohydrolase"/>
    <property type="match status" value="1"/>
</dbReference>
<keyword evidence="2" id="KW-0378">Hydrolase</keyword>
<dbReference type="PANTHER" id="PTHR43046">
    <property type="entry name" value="GDP-MANNOSE MANNOSYL HYDROLASE"/>
    <property type="match status" value="1"/>
</dbReference>
<evidence type="ECO:0000259" key="4">
    <source>
        <dbReference type="PROSITE" id="PS51462"/>
    </source>
</evidence>
<protein>
    <recommendedName>
        <fullName evidence="4">Nudix hydrolase domain-containing protein</fullName>
    </recommendedName>
</protein>
<proteinExistence type="predicted"/>
<name>A0ABN2WI06_9ACTN</name>
<gene>
    <name evidence="5" type="ORF">GCM10009759_19070</name>
</gene>
<keyword evidence="3" id="KW-0460">Magnesium</keyword>
<dbReference type="EMBL" id="BAAANS010000010">
    <property type="protein sequence ID" value="GAA2092971.1"/>
    <property type="molecule type" value="Genomic_DNA"/>
</dbReference>